<dbReference type="EMBL" id="AWGW01000024">
    <property type="protein sequence ID" value="ERJ99886.1"/>
    <property type="molecule type" value="Genomic_DNA"/>
</dbReference>
<accession>U2KMY9</accession>
<proteinExistence type="predicted"/>
<evidence type="ECO:0000313" key="1">
    <source>
        <dbReference type="EMBL" id="ERJ99886.1"/>
    </source>
</evidence>
<name>U2KMY9_9BACT</name>
<evidence type="ECO:0008006" key="3">
    <source>
        <dbReference type="Google" id="ProtNLM"/>
    </source>
</evidence>
<evidence type="ECO:0000313" key="2">
    <source>
        <dbReference type="Proteomes" id="UP000017023"/>
    </source>
</evidence>
<dbReference type="AlphaFoldDB" id="U2KMY9"/>
<dbReference type="Proteomes" id="UP000017023">
    <property type="component" value="Unassembled WGS sequence"/>
</dbReference>
<protein>
    <recommendedName>
        <fullName evidence="3">GIY-YIG domain-containing protein</fullName>
    </recommendedName>
</protein>
<sequence>MIMTFYVQIVLFDMRKAAFLNTHDEDKLYDITYYHNPNHWIDNKIEDLNPISDVTKWSEEIKYYEGEDISDSIKNLPTNTGGIYMFYLKGINLPFIENYIVYIGRCHYSNGSQHIRKRAKEYDSDNSRTDIVRMKKYWKDYLFYRYYPETDNEQIDKDEVALIRAIRPPFNSEIPDKLDVQPSEKAF</sequence>
<organism evidence="1 2">
    <name type="scientific">Segatella salivae F0493</name>
    <dbReference type="NCBI Taxonomy" id="1395125"/>
    <lineage>
        <taxon>Bacteria</taxon>
        <taxon>Pseudomonadati</taxon>
        <taxon>Bacteroidota</taxon>
        <taxon>Bacteroidia</taxon>
        <taxon>Bacteroidales</taxon>
        <taxon>Prevotellaceae</taxon>
        <taxon>Segatella</taxon>
    </lineage>
</organism>
<reference evidence="1 2" key="1">
    <citation type="submission" date="2013-08" db="EMBL/GenBank/DDBJ databases">
        <authorList>
            <person name="Durkin A.S."/>
            <person name="Haft D.R."/>
            <person name="McCorrison J."/>
            <person name="Torralba M."/>
            <person name="Gillis M."/>
            <person name="Haft D.H."/>
            <person name="Methe B."/>
            <person name="Sutton G."/>
            <person name="Nelson K.E."/>
        </authorList>
    </citation>
    <scope>NUCLEOTIDE SEQUENCE [LARGE SCALE GENOMIC DNA]</scope>
    <source>
        <strain evidence="1 2">F0493</strain>
    </source>
</reference>
<comment type="caution">
    <text evidence="1">The sequence shown here is derived from an EMBL/GenBank/DDBJ whole genome shotgun (WGS) entry which is preliminary data.</text>
</comment>
<gene>
    <name evidence="1" type="ORF">HMPREF9145_1554</name>
</gene>
<dbReference type="PATRIC" id="fig|1395125.3.peg.1696"/>